<evidence type="ECO:0000313" key="3">
    <source>
        <dbReference type="Proteomes" id="UP000636709"/>
    </source>
</evidence>
<protein>
    <submittedName>
        <fullName evidence="2">Uncharacterized protein</fullName>
    </submittedName>
</protein>
<comment type="caution">
    <text evidence="2">The sequence shown here is derived from an EMBL/GenBank/DDBJ whole genome shotgun (WGS) entry which is preliminary data.</text>
</comment>
<feature type="compositionally biased region" description="Pro residues" evidence="1">
    <location>
        <begin position="62"/>
        <end position="71"/>
    </location>
</feature>
<accession>A0A835AI49</accession>
<proteinExistence type="predicted"/>
<organism evidence="2 3">
    <name type="scientific">Digitaria exilis</name>
    <dbReference type="NCBI Taxonomy" id="1010633"/>
    <lineage>
        <taxon>Eukaryota</taxon>
        <taxon>Viridiplantae</taxon>
        <taxon>Streptophyta</taxon>
        <taxon>Embryophyta</taxon>
        <taxon>Tracheophyta</taxon>
        <taxon>Spermatophyta</taxon>
        <taxon>Magnoliopsida</taxon>
        <taxon>Liliopsida</taxon>
        <taxon>Poales</taxon>
        <taxon>Poaceae</taxon>
        <taxon>PACMAD clade</taxon>
        <taxon>Panicoideae</taxon>
        <taxon>Panicodae</taxon>
        <taxon>Paniceae</taxon>
        <taxon>Anthephorinae</taxon>
        <taxon>Digitaria</taxon>
    </lineage>
</organism>
<evidence type="ECO:0000313" key="2">
    <source>
        <dbReference type="EMBL" id="KAF8659603.1"/>
    </source>
</evidence>
<dbReference type="EMBL" id="JACEFO010002455">
    <property type="protein sequence ID" value="KAF8659603.1"/>
    <property type="molecule type" value="Genomic_DNA"/>
</dbReference>
<feature type="region of interest" description="Disordered" evidence="1">
    <location>
        <begin position="57"/>
        <end position="94"/>
    </location>
</feature>
<dbReference type="PANTHER" id="PTHR33699">
    <property type="entry name" value="EXPRESSED PROTEIN"/>
    <property type="match status" value="1"/>
</dbReference>
<gene>
    <name evidence="2" type="ORF">HU200_058357</name>
</gene>
<dbReference type="AlphaFoldDB" id="A0A835AI49"/>
<reference evidence="2" key="1">
    <citation type="submission" date="2020-07" db="EMBL/GenBank/DDBJ databases">
        <title>Genome sequence and genetic diversity analysis of an under-domesticated orphan crop, white fonio (Digitaria exilis).</title>
        <authorList>
            <person name="Bennetzen J.L."/>
            <person name="Chen S."/>
            <person name="Ma X."/>
            <person name="Wang X."/>
            <person name="Yssel A.E.J."/>
            <person name="Chaluvadi S.R."/>
            <person name="Johnson M."/>
            <person name="Gangashetty P."/>
            <person name="Hamidou F."/>
            <person name="Sanogo M.D."/>
            <person name="Zwaenepoel A."/>
            <person name="Wallace J."/>
            <person name="Van De Peer Y."/>
            <person name="Van Deynze A."/>
        </authorList>
    </citation>
    <scope>NUCLEOTIDE SEQUENCE</scope>
    <source>
        <tissue evidence="2">Leaves</tissue>
    </source>
</reference>
<feature type="region of interest" description="Disordered" evidence="1">
    <location>
        <begin position="1"/>
        <end position="34"/>
    </location>
</feature>
<name>A0A835AI49_9POAL</name>
<sequence>MEKARRCHVPAFGEWNYYSPSTSDEPPPELSHPGVAVAAAAAAEWWCSPEPEARSDVWFRYSPPPRKPPTPASTKKASRRPPEKLRYGGGGKQGSVVPVARVIREEMPVAAAARAPVKGSRRVVRPVDEDLYQVPPPEFDWSRRPPKRAARRRSLWMGCLGGLGCIA</sequence>
<dbReference type="OrthoDB" id="692164at2759"/>
<evidence type="ECO:0000256" key="1">
    <source>
        <dbReference type="SAM" id="MobiDB-lite"/>
    </source>
</evidence>
<dbReference type="PANTHER" id="PTHR33699:SF1">
    <property type="entry name" value="OS12G0418200 PROTEIN"/>
    <property type="match status" value="1"/>
</dbReference>
<dbReference type="Proteomes" id="UP000636709">
    <property type="component" value="Unassembled WGS sequence"/>
</dbReference>
<keyword evidence="3" id="KW-1185">Reference proteome</keyword>